<dbReference type="OrthoDB" id="9813903at2"/>
<dbReference type="Gene3D" id="3.30.450.20">
    <property type="entry name" value="PAS domain"/>
    <property type="match status" value="3"/>
</dbReference>
<evidence type="ECO:0000259" key="1">
    <source>
        <dbReference type="PROSITE" id="PS50113"/>
    </source>
</evidence>
<dbReference type="Pfam" id="PF13426">
    <property type="entry name" value="PAS_9"/>
    <property type="match status" value="1"/>
</dbReference>
<dbReference type="InterPro" id="IPR052155">
    <property type="entry name" value="Biofilm_reg_signaling"/>
</dbReference>
<dbReference type="InterPro" id="IPR035919">
    <property type="entry name" value="EAL_sf"/>
</dbReference>
<dbReference type="CDD" id="cd00130">
    <property type="entry name" value="PAS"/>
    <property type="match status" value="1"/>
</dbReference>
<reference evidence="4 5" key="1">
    <citation type="submission" date="2018-05" db="EMBL/GenBank/DDBJ databases">
        <title>Genomic Encyclopedia of Type Strains, Phase IV (KMG-IV): sequencing the most valuable type-strain genomes for metagenomic binning, comparative biology and taxonomic classification.</title>
        <authorList>
            <person name="Goeker M."/>
        </authorList>
    </citation>
    <scope>NUCLEOTIDE SEQUENCE [LARGE SCALE GENOMIC DNA]</scope>
    <source>
        <strain evidence="4 5">DSM 566</strain>
    </source>
</reference>
<dbReference type="NCBIfam" id="TIGR00229">
    <property type="entry name" value="sensory_box"/>
    <property type="match status" value="1"/>
</dbReference>
<name>A0A318H413_9BURK</name>
<sequence>MSSTPARLTPHAPAAALPAHWQGLLEALIEAACLVDGRTQRIIAANQAAATLWGRPLDTLVGGDVIDLAATPEDLLFWSQAAAEGGGLHSDTLIHRDDGSALEVERRVSPIQLDTGRPGWLVTLVDQSGRRQVEDELSRLAGELGATLDTSHEAILITDLSGAVRTYNRAFAQLWRLPDLPPRLCDSDQVRAAVRSTMPDALDYEQALERRLCSLRDSAHGCVSDRLQLRDRRVLERRLLPQYGRGQVVGWVQVWSDLTAELENQARLALASRVFDSSLDAILVADAEHRIVAANPAAERLCGGSARVLRSLRLDQLLTTDGEPVAPWLRLAERQQWEGPLTLDTPRGPVPLLASLVAHVAPAELGDERPGCIAVLRDVSERQAWRHQLQELRLTDTLTGLPNRRRLETLLRLALPDIDIDTAADGAADPKRPGMALLHVGLDRFKHINDTLGHRNGDRVLVEAAARLQQGLRTGDTVARLEGDQFVVLLPRCDAQTAELIARRLLQQLAADWVLDELRLSIGASIGVALFPGDGRQSQDLLLHAEQAMRRVKQRRGGDVRFYQPQMNIDRLARMKLDHAMRRALPQGRFSLHYQPQLDLRSGALVGAEALCRWHDTELGMVSPGHFIPVAEETGFIAELGDWVLREAVAQAVRWQAQGLRLPVSVNVSVLQFQQPGFVQRVAEVLAHAGLEARWLELELTESILADDLTQVQGQLQALAELGVTLSIDDFGTGYASLSYVRHLSIHRLKIDRSFIQHLPGDAGDAAIARTIVDLALALGLRVIAEGVETEAQHAHLAGIGCHDFQGFLCSPAVPAAQFEALARGRLAAPADPGTRRIA</sequence>
<dbReference type="PANTHER" id="PTHR44757:SF2">
    <property type="entry name" value="BIOFILM ARCHITECTURE MAINTENANCE PROTEIN MBAA"/>
    <property type="match status" value="1"/>
</dbReference>
<evidence type="ECO:0000259" key="2">
    <source>
        <dbReference type="PROSITE" id="PS50883"/>
    </source>
</evidence>
<dbReference type="Pfam" id="PF00990">
    <property type="entry name" value="GGDEF"/>
    <property type="match status" value="1"/>
</dbReference>
<dbReference type="InterPro" id="IPR000014">
    <property type="entry name" value="PAS"/>
</dbReference>
<feature type="domain" description="PAC" evidence="1">
    <location>
        <begin position="88"/>
        <end position="139"/>
    </location>
</feature>
<dbReference type="InterPro" id="IPR013767">
    <property type="entry name" value="PAS_fold"/>
</dbReference>
<proteinExistence type="predicted"/>
<dbReference type="InterPro" id="IPR035965">
    <property type="entry name" value="PAS-like_dom_sf"/>
</dbReference>
<dbReference type="Pfam" id="PF13188">
    <property type="entry name" value="PAS_8"/>
    <property type="match status" value="1"/>
</dbReference>
<keyword evidence="5" id="KW-1185">Reference proteome</keyword>
<dbReference type="PROSITE" id="PS50887">
    <property type="entry name" value="GGDEF"/>
    <property type="match status" value="1"/>
</dbReference>
<dbReference type="PANTHER" id="PTHR44757">
    <property type="entry name" value="DIGUANYLATE CYCLASE DGCP"/>
    <property type="match status" value="1"/>
</dbReference>
<dbReference type="InterPro" id="IPR029787">
    <property type="entry name" value="Nucleotide_cyclase"/>
</dbReference>
<dbReference type="CDD" id="cd01949">
    <property type="entry name" value="GGDEF"/>
    <property type="match status" value="1"/>
</dbReference>
<dbReference type="EMBL" id="QJJS01000002">
    <property type="protein sequence ID" value="PXW98542.1"/>
    <property type="molecule type" value="Genomic_DNA"/>
</dbReference>
<dbReference type="NCBIfam" id="TIGR00254">
    <property type="entry name" value="GGDEF"/>
    <property type="match status" value="1"/>
</dbReference>
<accession>A0A318H413</accession>
<dbReference type="SUPFAM" id="SSF55785">
    <property type="entry name" value="PYP-like sensor domain (PAS domain)"/>
    <property type="match status" value="3"/>
</dbReference>
<dbReference type="RefSeq" id="WP_110399191.1">
    <property type="nucleotide sequence ID" value="NZ_QJJS01000002.1"/>
</dbReference>
<dbReference type="PROSITE" id="PS50113">
    <property type="entry name" value="PAC"/>
    <property type="match status" value="1"/>
</dbReference>
<evidence type="ECO:0000313" key="5">
    <source>
        <dbReference type="Proteomes" id="UP000247811"/>
    </source>
</evidence>
<feature type="domain" description="GGDEF" evidence="3">
    <location>
        <begin position="433"/>
        <end position="565"/>
    </location>
</feature>
<dbReference type="InterPro" id="IPR000160">
    <property type="entry name" value="GGDEF_dom"/>
</dbReference>
<dbReference type="AlphaFoldDB" id="A0A318H413"/>
<dbReference type="SUPFAM" id="SSF141868">
    <property type="entry name" value="EAL domain-like"/>
    <property type="match status" value="1"/>
</dbReference>
<feature type="domain" description="EAL" evidence="2">
    <location>
        <begin position="574"/>
        <end position="827"/>
    </location>
</feature>
<organism evidence="4 5">
    <name type="scientific">Sphaerotilus hippei</name>
    <dbReference type="NCBI Taxonomy" id="744406"/>
    <lineage>
        <taxon>Bacteria</taxon>
        <taxon>Pseudomonadati</taxon>
        <taxon>Pseudomonadota</taxon>
        <taxon>Betaproteobacteria</taxon>
        <taxon>Burkholderiales</taxon>
        <taxon>Sphaerotilaceae</taxon>
        <taxon>Sphaerotilus</taxon>
    </lineage>
</organism>
<dbReference type="CDD" id="cd01948">
    <property type="entry name" value="EAL"/>
    <property type="match status" value="1"/>
</dbReference>
<dbReference type="Pfam" id="PF00989">
    <property type="entry name" value="PAS"/>
    <property type="match status" value="1"/>
</dbReference>
<dbReference type="SMART" id="SM00091">
    <property type="entry name" value="PAS"/>
    <property type="match status" value="3"/>
</dbReference>
<dbReference type="GO" id="GO:0006355">
    <property type="term" value="P:regulation of DNA-templated transcription"/>
    <property type="evidence" value="ECO:0007669"/>
    <property type="project" value="InterPro"/>
</dbReference>
<protein>
    <submittedName>
        <fullName evidence="4">Diguanylate cyclase/phosphodiesterase with PAS/PAC sensor(S)</fullName>
    </submittedName>
</protein>
<dbReference type="SMART" id="SM00052">
    <property type="entry name" value="EAL"/>
    <property type="match status" value="1"/>
</dbReference>
<dbReference type="InterPro" id="IPR043128">
    <property type="entry name" value="Rev_trsase/Diguanyl_cyclase"/>
</dbReference>
<dbReference type="PROSITE" id="PS50883">
    <property type="entry name" value="EAL"/>
    <property type="match status" value="1"/>
</dbReference>
<gene>
    <name evidence="4" type="ORF">C7444_10218</name>
</gene>
<dbReference type="InterPro" id="IPR000700">
    <property type="entry name" value="PAS-assoc_C"/>
</dbReference>
<comment type="caution">
    <text evidence="4">The sequence shown here is derived from an EMBL/GenBank/DDBJ whole genome shotgun (WGS) entry which is preliminary data.</text>
</comment>
<dbReference type="Gene3D" id="3.30.70.270">
    <property type="match status" value="1"/>
</dbReference>
<dbReference type="SMART" id="SM00267">
    <property type="entry name" value="GGDEF"/>
    <property type="match status" value="1"/>
</dbReference>
<evidence type="ECO:0000259" key="3">
    <source>
        <dbReference type="PROSITE" id="PS50887"/>
    </source>
</evidence>
<dbReference type="InterPro" id="IPR001633">
    <property type="entry name" value="EAL_dom"/>
</dbReference>
<dbReference type="SUPFAM" id="SSF55073">
    <property type="entry name" value="Nucleotide cyclase"/>
    <property type="match status" value="1"/>
</dbReference>
<dbReference type="Proteomes" id="UP000247811">
    <property type="component" value="Unassembled WGS sequence"/>
</dbReference>
<evidence type="ECO:0000313" key="4">
    <source>
        <dbReference type="EMBL" id="PXW98542.1"/>
    </source>
</evidence>
<dbReference type="Gene3D" id="3.20.20.450">
    <property type="entry name" value="EAL domain"/>
    <property type="match status" value="1"/>
</dbReference>
<dbReference type="Pfam" id="PF00563">
    <property type="entry name" value="EAL"/>
    <property type="match status" value="1"/>
</dbReference>